<dbReference type="EMBL" id="RHHN01000030">
    <property type="protein sequence ID" value="RNB56003.1"/>
    <property type="molecule type" value="Genomic_DNA"/>
</dbReference>
<organism evidence="8 9">
    <name type="scientific">Brevibacillus agri</name>
    <dbReference type="NCBI Taxonomy" id="51101"/>
    <lineage>
        <taxon>Bacteria</taxon>
        <taxon>Bacillati</taxon>
        <taxon>Bacillota</taxon>
        <taxon>Bacilli</taxon>
        <taxon>Bacillales</taxon>
        <taxon>Paenibacillaceae</taxon>
        <taxon>Brevibacillus</taxon>
    </lineage>
</organism>
<dbReference type="Gene3D" id="3.30.1220.10">
    <property type="entry name" value="CobW-like, C-terminal domain"/>
    <property type="match status" value="1"/>
</dbReference>
<evidence type="ECO:0000256" key="2">
    <source>
        <dbReference type="ARBA" id="ARBA00022801"/>
    </source>
</evidence>
<gene>
    <name evidence="7" type="ORF">BAG01nite_17930</name>
    <name evidence="8" type="ORF">EB820_10210</name>
</gene>
<evidence type="ECO:0000256" key="4">
    <source>
        <dbReference type="ARBA" id="ARBA00034320"/>
    </source>
</evidence>
<dbReference type="PANTHER" id="PTHR13748">
    <property type="entry name" value="COBW-RELATED"/>
    <property type="match status" value="1"/>
</dbReference>
<dbReference type="GO" id="GO:0005737">
    <property type="term" value="C:cytoplasm"/>
    <property type="evidence" value="ECO:0007669"/>
    <property type="project" value="TreeGrafter"/>
</dbReference>
<proteinExistence type="inferred from homology"/>
<dbReference type="InterPro" id="IPR027417">
    <property type="entry name" value="P-loop_NTPase"/>
</dbReference>
<evidence type="ECO:0000256" key="5">
    <source>
        <dbReference type="ARBA" id="ARBA00049117"/>
    </source>
</evidence>
<accession>A0A3M8AYB2</accession>
<dbReference type="EMBL" id="BJOD01000015">
    <property type="protein sequence ID" value="GED25691.1"/>
    <property type="molecule type" value="Genomic_DNA"/>
</dbReference>
<reference evidence="8 9" key="1">
    <citation type="submission" date="2018-10" db="EMBL/GenBank/DDBJ databases">
        <title>Phylogenomics of Brevibacillus.</title>
        <authorList>
            <person name="Dunlap C."/>
        </authorList>
    </citation>
    <scope>NUCLEOTIDE SEQUENCE [LARGE SCALE GENOMIC DNA]</scope>
    <source>
        <strain evidence="8 9">NRRL NRS 1219</strain>
    </source>
</reference>
<feature type="domain" description="CobW C-terminal" evidence="6">
    <location>
        <begin position="249"/>
        <end position="335"/>
    </location>
</feature>
<dbReference type="Pfam" id="PF07683">
    <property type="entry name" value="CobW_C"/>
    <property type="match status" value="1"/>
</dbReference>
<evidence type="ECO:0000256" key="1">
    <source>
        <dbReference type="ARBA" id="ARBA00022741"/>
    </source>
</evidence>
<comment type="catalytic activity">
    <reaction evidence="5">
        <text>GTP + H2O = GDP + phosphate + H(+)</text>
        <dbReference type="Rhea" id="RHEA:19669"/>
        <dbReference type="ChEBI" id="CHEBI:15377"/>
        <dbReference type="ChEBI" id="CHEBI:15378"/>
        <dbReference type="ChEBI" id="CHEBI:37565"/>
        <dbReference type="ChEBI" id="CHEBI:43474"/>
        <dbReference type="ChEBI" id="CHEBI:58189"/>
    </reaction>
    <physiologicalReaction direction="left-to-right" evidence="5">
        <dbReference type="Rhea" id="RHEA:19670"/>
    </physiologicalReaction>
</comment>
<dbReference type="GO" id="GO:0000166">
    <property type="term" value="F:nucleotide binding"/>
    <property type="evidence" value="ECO:0007669"/>
    <property type="project" value="UniProtKB-KW"/>
</dbReference>
<dbReference type="SMART" id="SM00833">
    <property type="entry name" value="CobW_C"/>
    <property type="match status" value="1"/>
</dbReference>
<dbReference type="PANTHER" id="PTHR13748:SF62">
    <property type="entry name" value="COBW DOMAIN-CONTAINING PROTEIN"/>
    <property type="match status" value="1"/>
</dbReference>
<name>A0A3M8AYB2_9BACL</name>
<evidence type="ECO:0000313" key="7">
    <source>
        <dbReference type="EMBL" id="GED25691.1"/>
    </source>
</evidence>
<dbReference type="SUPFAM" id="SSF52540">
    <property type="entry name" value="P-loop containing nucleoside triphosphate hydrolases"/>
    <property type="match status" value="1"/>
</dbReference>
<dbReference type="Proteomes" id="UP000317180">
    <property type="component" value="Unassembled WGS sequence"/>
</dbReference>
<keyword evidence="10" id="KW-1185">Reference proteome</keyword>
<evidence type="ECO:0000313" key="8">
    <source>
        <dbReference type="EMBL" id="RNB56003.1"/>
    </source>
</evidence>
<keyword evidence="1" id="KW-0547">Nucleotide-binding</keyword>
<comment type="caution">
    <text evidence="8">The sequence shown here is derived from an EMBL/GenBank/DDBJ whole genome shotgun (WGS) entry which is preliminary data.</text>
</comment>
<keyword evidence="2" id="KW-0378">Hydrolase</keyword>
<dbReference type="InterPro" id="IPR036627">
    <property type="entry name" value="CobW-likC_sf"/>
</dbReference>
<comment type="similarity">
    <text evidence="4">Belongs to the SIMIBI class G3E GTPase family. ZNG1 subfamily.</text>
</comment>
<evidence type="ECO:0000259" key="6">
    <source>
        <dbReference type="SMART" id="SM00833"/>
    </source>
</evidence>
<dbReference type="InterPro" id="IPR051316">
    <property type="entry name" value="Zinc-reg_GTPase_activator"/>
</dbReference>
<dbReference type="GO" id="GO:0016787">
    <property type="term" value="F:hydrolase activity"/>
    <property type="evidence" value="ECO:0007669"/>
    <property type="project" value="UniProtKB-KW"/>
</dbReference>
<dbReference type="SUPFAM" id="SSF90002">
    <property type="entry name" value="Hypothetical protein YjiA, C-terminal domain"/>
    <property type="match status" value="1"/>
</dbReference>
<dbReference type="RefSeq" id="WP_025848792.1">
    <property type="nucleotide sequence ID" value="NZ_BJOD01000015.1"/>
</dbReference>
<evidence type="ECO:0000313" key="10">
    <source>
        <dbReference type="Proteomes" id="UP000317180"/>
    </source>
</evidence>
<keyword evidence="3" id="KW-0143">Chaperone</keyword>
<protein>
    <submittedName>
        <fullName evidence="8">GTP-binding protein</fullName>
    </submittedName>
    <submittedName>
        <fullName evidence="7">Zinc transporter</fullName>
    </submittedName>
</protein>
<dbReference type="GeneID" id="82809149"/>
<evidence type="ECO:0000313" key="9">
    <source>
        <dbReference type="Proteomes" id="UP000276178"/>
    </source>
</evidence>
<dbReference type="Gene3D" id="3.40.50.300">
    <property type="entry name" value="P-loop containing nucleotide triphosphate hydrolases"/>
    <property type="match status" value="1"/>
</dbReference>
<dbReference type="InterPro" id="IPR003495">
    <property type="entry name" value="CobW/HypB/UreG_nucleotide-bd"/>
</dbReference>
<dbReference type="OrthoDB" id="9808822at2"/>
<dbReference type="InterPro" id="IPR011629">
    <property type="entry name" value="CobW-like_C"/>
</dbReference>
<dbReference type="AlphaFoldDB" id="A0A3M8AYB2"/>
<dbReference type="Proteomes" id="UP000276178">
    <property type="component" value="Unassembled WGS sequence"/>
</dbReference>
<sequence>MPADVYLLTGYLGSGKTTLLQKWLTHLRVQNENVVVLMNEMGEEDIDGEQLQGFGFPVKKLLDGCICCSIKGELTEGLREILNSLQPDRILIETTGVADPIDVIDTLTHPELYDRIELKGTISVVDASRFLDLNSRFSSTGSLVKTVRNQVKYADLILLNKTDMVSDEQLQRVKQKLIELNPQAPIHTAVQANIDLNRLQSLKRFEHVRDAEAVPTVPVQKTIGRMSTMDRLKQSLGLKTSTPSLYNSIETFSYTFTGPVDEKKFEDFLYDLPKNVYRAKGYVLFHGKKELISFQHTDNQVLFFPFENFGPKMVAVFIGEGMDQEEIKNNLSKCYAQPDAEAPCQ</sequence>
<dbReference type="Pfam" id="PF02492">
    <property type="entry name" value="cobW"/>
    <property type="match status" value="1"/>
</dbReference>
<reference evidence="7 10" key="2">
    <citation type="submission" date="2019-06" db="EMBL/GenBank/DDBJ databases">
        <title>Whole genome shotgun sequence of Brevibacillus agri NBRC 15538.</title>
        <authorList>
            <person name="Hosoyama A."/>
            <person name="Uohara A."/>
            <person name="Ohji S."/>
            <person name="Ichikawa N."/>
        </authorList>
    </citation>
    <scope>NUCLEOTIDE SEQUENCE [LARGE SCALE GENOMIC DNA]</scope>
    <source>
        <strain evidence="7 10">NBRC 15538</strain>
    </source>
</reference>
<dbReference type="CDD" id="cd03112">
    <property type="entry name" value="CobW-like"/>
    <property type="match status" value="1"/>
</dbReference>
<evidence type="ECO:0000256" key="3">
    <source>
        <dbReference type="ARBA" id="ARBA00023186"/>
    </source>
</evidence>